<comment type="caution">
    <text evidence="1">The sequence shown here is derived from an EMBL/GenBank/DDBJ whole genome shotgun (WGS) entry which is preliminary data.</text>
</comment>
<dbReference type="Proteomes" id="UP001215280">
    <property type="component" value="Unassembled WGS sequence"/>
</dbReference>
<proteinExistence type="predicted"/>
<evidence type="ECO:0000313" key="1">
    <source>
        <dbReference type="EMBL" id="KAJ7749341.1"/>
    </source>
</evidence>
<keyword evidence="2" id="KW-1185">Reference proteome</keyword>
<dbReference type="AlphaFoldDB" id="A0AAD7IU04"/>
<reference evidence="1" key="1">
    <citation type="submission" date="2023-03" db="EMBL/GenBank/DDBJ databases">
        <title>Massive genome expansion in bonnet fungi (Mycena s.s.) driven by repeated elements and novel gene families across ecological guilds.</title>
        <authorList>
            <consortium name="Lawrence Berkeley National Laboratory"/>
            <person name="Harder C.B."/>
            <person name="Miyauchi S."/>
            <person name="Viragh M."/>
            <person name="Kuo A."/>
            <person name="Thoen E."/>
            <person name="Andreopoulos B."/>
            <person name="Lu D."/>
            <person name="Skrede I."/>
            <person name="Drula E."/>
            <person name="Henrissat B."/>
            <person name="Morin E."/>
            <person name="Kohler A."/>
            <person name="Barry K."/>
            <person name="LaButti K."/>
            <person name="Morin E."/>
            <person name="Salamov A."/>
            <person name="Lipzen A."/>
            <person name="Mereny Z."/>
            <person name="Hegedus B."/>
            <person name="Baldrian P."/>
            <person name="Stursova M."/>
            <person name="Weitz H."/>
            <person name="Taylor A."/>
            <person name="Grigoriev I.V."/>
            <person name="Nagy L.G."/>
            <person name="Martin F."/>
            <person name="Kauserud H."/>
        </authorList>
    </citation>
    <scope>NUCLEOTIDE SEQUENCE</scope>
    <source>
        <strain evidence="1">CBHHK188m</strain>
    </source>
</reference>
<organism evidence="1 2">
    <name type="scientific">Mycena maculata</name>
    <dbReference type="NCBI Taxonomy" id="230809"/>
    <lineage>
        <taxon>Eukaryota</taxon>
        <taxon>Fungi</taxon>
        <taxon>Dikarya</taxon>
        <taxon>Basidiomycota</taxon>
        <taxon>Agaricomycotina</taxon>
        <taxon>Agaricomycetes</taxon>
        <taxon>Agaricomycetidae</taxon>
        <taxon>Agaricales</taxon>
        <taxon>Marasmiineae</taxon>
        <taxon>Mycenaceae</taxon>
        <taxon>Mycena</taxon>
    </lineage>
</organism>
<sequence>MILAKWDSPAPIESPSFKFCAVDSGDCGPAMWPSINQVAGAYEASLMVPAIVSDEECYLQLENGAGNKMRSPVFSLSRERCRCLSSIRQTLILFSSSCRRICP</sequence>
<accession>A0AAD7IU04</accession>
<evidence type="ECO:0000313" key="2">
    <source>
        <dbReference type="Proteomes" id="UP001215280"/>
    </source>
</evidence>
<dbReference type="EMBL" id="JARJLG010000086">
    <property type="protein sequence ID" value="KAJ7749341.1"/>
    <property type="molecule type" value="Genomic_DNA"/>
</dbReference>
<gene>
    <name evidence="1" type="ORF">DFH07DRAFT_829368</name>
</gene>
<name>A0AAD7IU04_9AGAR</name>
<protein>
    <submittedName>
        <fullName evidence="1">Uncharacterized protein</fullName>
    </submittedName>
</protein>